<gene>
    <name evidence="3" type="ORF">SAMN04244550_00116</name>
</gene>
<sequence>MRVAVLALALIALAACKEDAAQTPADPLALIGTGTEWTITEIAGAAVPEGVRVTLLSPEPGMIAGTSGCNRYAGRIETREGALHVGALAGTRMMCPPAQMQVEQAFHSTIGAVTALRLTGPALDFTDATGTVVLRASR</sequence>
<dbReference type="AlphaFoldDB" id="A0A1G7BZG5"/>
<feature type="chain" id="PRO_5010216097" evidence="1">
    <location>
        <begin position="21"/>
        <end position="138"/>
    </location>
</feature>
<evidence type="ECO:0000313" key="4">
    <source>
        <dbReference type="Proteomes" id="UP000183812"/>
    </source>
</evidence>
<evidence type="ECO:0000313" key="3">
    <source>
        <dbReference type="EMBL" id="SDE32413.1"/>
    </source>
</evidence>
<evidence type="ECO:0000256" key="1">
    <source>
        <dbReference type="SAM" id="SignalP"/>
    </source>
</evidence>
<dbReference type="PANTHER" id="PTHR35535">
    <property type="entry name" value="HEAT SHOCK PROTEIN HSLJ"/>
    <property type="match status" value="1"/>
</dbReference>
<dbReference type="Proteomes" id="UP000183812">
    <property type="component" value="Unassembled WGS sequence"/>
</dbReference>
<dbReference type="InterPro" id="IPR053147">
    <property type="entry name" value="Hsp_HslJ-like"/>
</dbReference>
<dbReference type="Pfam" id="PF03724">
    <property type="entry name" value="META"/>
    <property type="match status" value="1"/>
</dbReference>
<feature type="domain" description="DUF306" evidence="2">
    <location>
        <begin position="33"/>
        <end position="135"/>
    </location>
</feature>
<dbReference type="EMBL" id="FNAY01000001">
    <property type="protein sequence ID" value="SDE32413.1"/>
    <property type="molecule type" value="Genomic_DNA"/>
</dbReference>
<feature type="signal peptide" evidence="1">
    <location>
        <begin position="1"/>
        <end position="20"/>
    </location>
</feature>
<dbReference type="PANTHER" id="PTHR35535:SF1">
    <property type="entry name" value="HEAT SHOCK PROTEIN HSLJ"/>
    <property type="match status" value="1"/>
</dbReference>
<dbReference type="InterPro" id="IPR038670">
    <property type="entry name" value="HslJ-like_sf"/>
</dbReference>
<accession>A0A1G7BZG5</accession>
<keyword evidence="1" id="KW-0732">Signal</keyword>
<dbReference type="RefSeq" id="WP_074552408.1">
    <property type="nucleotide sequence ID" value="NZ_CP119563.1"/>
</dbReference>
<evidence type="ECO:0000259" key="2">
    <source>
        <dbReference type="Pfam" id="PF03724"/>
    </source>
</evidence>
<protein>
    <submittedName>
        <fullName evidence="3">Heat shock protein HslJ</fullName>
    </submittedName>
</protein>
<dbReference type="Gene3D" id="2.40.128.270">
    <property type="match status" value="1"/>
</dbReference>
<reference evidence="3 4" key="1">
    <citation type="submission" date="2016-10" db="EMBL/GenBank/DDBJ databases">
        <authorList>
            <person name="de Groot N.N."/>
        </authorList>
    </citation>
    <scope>NUCLEOTIDE SEQUENCE [LARGE SCALE GENOMIC DNA]</scope>
    <source>
        <strain evidence="4">DSM 938 / 37b4</strain>
    </source>
</reference>
<dbReference type="InterPro" id="IPR005184">
    <property type="entry name" value="DUF306_Meta_HslJ"/>
</dbReference>
<dbReference type="PROSITE" id="PS51257">
    <property type="entry name" value="PROKAR_LIPOPROTEIN"/>
    <property type="match status" value="1"/>
</dbReference>
<name>A0A1G7BZG5_RHOCA</name>
<organism evidence="3 4">
    <name type="scientific">Rhodobacter capsulatus</name>
    <name type="common">Rhodopseudomonas capsulata</name>
    <dbReference type="NCBI Taxonomy" id="1061"/>
    <lineage>
        <taxon>Bacteria</taxon>
        <taxon>Pseudomonadati</taxon>
        <taxon>Pseudomonadota</taxon>
        <taxon>Alphaproteobacteria</taxon>
        <taxon>Rhodobacterales</taxon>
        <taxon>Rhodobacter group</taxon>
        <taxon>Rhodobacter</taxon>
    </lineage>
</organism>
<proteinExistence type="predicted"/>
<keyword evidence="3" id="KW-0346">Stress response</keyword>
<dbReference type="OrthoDB" id="9809132at2"/>